<dbReference type="PANTHER" id="PTHR43866">
    <property type="entry name" value="MALONATE-SEMIALDEHYDE DEHYDROGENASE"/>
    <property type="match status" value="1"/>
</dbReference>
<dbReference type="InterPro" id="IPR016162">
    <property type="entry name" value="Ald_DH_N"/>
</dbReference>
<gene>
    <name evidence="5" type="ORF">CLG85_004075</name>
</gene>
<dbReference type="Proteomes" id="UP000217448">
    <property type="component" value="Unassembled WGS sequence"/>
</dbReference>
<dbReference type="InterPro" id="IPR016161">
    <property type="entry name" value="Ald_DH/histidinol_DH"/>
</dbReference>
<dbReference type="InterPro" id="IPR016160">
    <property type="entry name" value="Ald_DH_CS_CYS"/>
</dbReference>
<dbReference type="EC" id="1.2.1.27" evidence="1"/>
<evidence type="ECO:0000256" key="3">
    <source>
        <dbReference type="ARBA" id="ARBA00023027"/>
    </source>
</evidence>
<evidence type="ECO:0000256" key="2">
    <source>
        <dbReference type="ARBA" id="ARBA00023002"/>
    </source>
</evidence>
<evidence type="ECO:0000313" key="5">
    <source>
        <dbReference type="EMBL" id="MCT4369566.1"/>
    </source>
</evidence>
<evidence type="ECO:0000259" key="4">
    <source>
        <dbReference type="Pfam" id="PF00171"/>
    </source>
</evidence>
<name>A0ABT2KGS0_9RHOB</name>
<organism evidence="5 6">
    <name type="scientific">Alloyangia mangrovi</name>
    <dbReference type="NCBI Taxonomy" id="1779329"/>
    <lineage>
        <taxon>Bacteria</taxon>
        <taxon>Pseudomonadati</taxon>
        <taxon>Pseudomonadota</taxon>
        <taxon>Alphaproteobacteria</taxon>
        <taxon>Rhodobacterales</taxon>
        <taxon>Roseobacteraceae</taxon>
        <taxon>Alloyangia</taxon>
    </lineage>
</organism>
<protein>
    <recommendedName>
        <fullName evidence="1">methylmalonate-semialdehyde dehydrogenase (CoA acylating)</fullName>
        <ecNumber evidence="1">1.2.1.27</ecNumber>
    </recommendedName>
</protein>
<sequence>MQELTHFINGAHVKGTSGRFTDIFNPATGEVQAKVPLATVEELNDAVAKAAEAQKAWGATNPQRRARVMMKFGQLINEHMDELAELVSREHGKTLPDGRGDVQRGLEVVEVCMGAPHMLKGEFTDDGGPGIDLYSMRQPLGVVAGITPFNFPAMIPLWKMAPALVAGNAMILKPSERCPSTSLRLAELITEAGLPEGVLQVINGDKEVVDAILDNETVQAVGFVGSTPIAQYIYGRAATNGKRAQCFGGAKNHMIIMPDADLDKAADALVGAGYGAAGERCMAISVAVPVGAETADALIEKLVPRVEKLKVGPYTAGEDVDYGPVITAAAKERINGLVTSGVEQGATLVIDGRDFSLQGYEDGFFVGPSLFDNVTPDMDIYREEIFGPVLSTVRANSYEEALELVIDNPYGNGTAIYTADGDTARDFAHRVNVGMVGINFPIPVPLSYHTFGGWKKSAFGDLNQYGPDAFRFYTKTKTVTARWFSGIKEGGEFNFKAMD</sequence>
<dbReference type="CDD" id="cd07085">
    <property type="entry name" value="ALDH_F6_MMSDH"/>
    <property type="match status" value="1"/>
</dbReference>
<keyword evidence="6" id="KW-1185">Reference proteome</keyword>
<keyword evidence="2" id="KW-0560">Oxidoreductase</keyword>
<reference evidence="6" key="1">
    <citation type="submission" date="2023-07" db="EMBL/GenBank/DDBJ databases">
        <title>Yangia mangrovi SAOS 153D genome.</title>
        <authorList>
            <person name="Verma A."/>
            <person name="Pal Y."/>
            <person name="Sundharam S."/>
            <person name="Bisht B."/>
            <person name="Srinivasan K."/>
        </authorList>
    </citation>
    <scope>NUCLEOTIDE SEQUENCE [LARGE SCALE GENOMIC DNA]</scope>
    <source>
        <strain evidence="6">SAOS 153D</strain>
    </source>
</reference>
<dbReference type="Pfam" id="PF00171">
    <property type="entry name" value="Aldedh"/>
    <property type="match status" value="1"/>
</dbReference>
<evidence type="ECO:0000256" key="1">
    <source>
        <dbReference type="ARBA" id="ARBA00013048"/>
    </source>
</evidence>
<evidence type="ECO:0000313" key="6">
    <source>
        <dbReference type="Proteomes" id="UP000217448"/>
    </source>
</evidence>
<dbReference type="RefSeq" id="WP_224847060.1">
    <property type="nucleotide sequence ID" value="NZ_NTHN02000005.1"/>
</dbReference>
<comment type="caution">
    <text evidence="5">The sequence shown here is derived from an EMBL/GenBank/DDBJ whole genome shotgun (WGS) entry which is preliminary data.</text>
</comment>
<dbReference type="SUPFAM" id="SSF53720">
    <property type="entry name" value="ALDH-like"/>
    <property type="match status" value="1"/>
</dbReference>
<dbReference type="PROSITE" id="PS00070">
    <property type="entry name" value="ALDEHYDE_DEHYDR_CYS"/>
    <property type="match status" value="1"/>
</dbReference>
<accession>A0ABT2KGS0</accession>
<dbReference type="Gene3D" id="3.40.605.10">
    <property type="entry name" value="Aldehyde Dehydrogenase, Chain A, domain 1"/>
    <property type="match status" value="1"/>
</dbReference>
<dbReference type="InterPro" id="IPR015590">
    <property type="entry name" value="Aldehyde_DH_dom"/>
</dbReference>
<feature type="domain" description="Aldehyde dehydrogenase" evidence="4">
    <location>
        <begin position="13"/>
        <end position="479"/>
    </location>
</feature>
<dbReference type="InterPro" id="IPR010061">
    <property type="entry name" value="MeMal-semiAld_DH"/>
</dbReference>
<dbReference type="NCBIfam" id="TIGR01722">
    <property type="entry name" value="MMSDH"/>
    <property type="match status" value="1"/>
</dbReference>
<dbReference type="InterPro" id="IPR016163">
    <property type="entry name" value="Ald_DH_C"/>
</dbReference>
<dbReference type="PANTHER" id="PTHR43866:SF4">
    <property type="entry name" value="MALONATE-SEMIALDEHYDE DEHYDROGENASE"/>
    <property type="match status" value="1"/>
</dbReference>
<keyword evidence="3" id="KW-0520">NAD</keyword>
<dbReference type="EMBL" id="NTHN02000005">
    <property type="protein sequence ID" value="MCT4369566.1"/>
    <property type="molecule type" value="Genomic_DNA"/>
</dbReference>
<proteinExistence type="predicted"/>
<dbReference type="Gene3D" id="3.40.309.10">
    <property type="entry name" value="Aldehyde Dehydrogenase, Chain A, domain 2"/>
    <property type="match status" value="1"/>
</dbReference>